<keyword evidence="1" id="KW-0472">Membrane</keyword>
<accession>A0A4R1RGE5</accession>
<dbReference type="EMBL" id="SLUP01000006">
    <property type="protein sequence ID" value="TCL65016.1"/>
    <property type="molecule type" value="Genomic_DNA"/>
</dbReference>
<evidence type="ECO:0000313" key="2">
    <source>
        <dbReference type="EMBL" id="TCL65016.1"/>
    </source>
</evidence>
<dbReference type="Proteomes" id="UP000295455">
    <property type="component" value="Unassembled WGS sequence"/>
</dbReference>
<dbReference type="GO" id="GO:0016740">
    <property type="term" value="F:transferase activity"/>
    <property type="evidence" value="ECO:0007669"/>
    <property type="project" value="UniProtKB-KW"/>
</dbReference>
<dbReference type="OrthoDB" id="1112074at2"/>
<dbReference type="AlphaFoldDB" id="A0A4R1RGE5"/>
<feature type="transmembrane region" description="Helical" evidence="1">
    <location>
        <begin position="176"/>
        <end position="202"/>
    </location>
</feature>
<gene>
    <name evidence="2" type="ORF">EV196_106207</name>
</gene>
<dbReference type="InterPro" id="IPR049458">
    <property type="entry name" value="EpsG-like"/>
</dbReference>
<evidence type="ECO:0000256" key="1">
    <source>
        <dbReference type="SAM" id="Phobius"/>
    </source>
</evidence>
<name>A0A4R1RGE5_9FLAO</name>
<feature type="transmembrane region" description="Helical" evidence="1">
    <location>
        <begin position="101"/>
        <end position="122"/>
    </location>
</feature>
<keyword evidence="3" id="KW-1185">Reference proteome</keyword>
<keyword evidence="1" id="KW-0812">Transmembrane</keyword>
<feature type="transmembrane region" description="Helical" evidence="1">
    <location>
        <begin position="134"/>
        <end position="156"/>
    </location>
</feature>
<feature type="transmembrane region" description="Helical" evidence="1">
    <location>
        <begin position="259"/>
        <end position="280"/>
    </location>
</feature>
<keyword evidence="1" id="KW-1133">Transmembrane helix</keyword>
<sequence>MFDFISPKDYSDVYMNLCLGIVLLTIFHSYVLNLYDSKNVSFINVTGYLLLVFLILYIGTRSIDGVFGDTVNYNKSFEKYTLGGAINDNEADYGWHVFMKFMAQFMNIQWFFTICAFIYIYPLYKISKNLFNQYWYYAFLMFVVSFSFFTYGVNGVRNGAALSIFLWGLCYRKNKIIMSMFFFIAILFHKTALLPILAYVATFFYNNPKVYFKAWLVSIPLSLLLGSIFITLFTSLGFGDDRLNAYLTTSDAEAFASTGFRWDFLFHSAFVVFAGWYFIYKKKFKDTFYYQLLNTYLICNGFWILVIKANYSNRFAYLSWFMMALVIVYPFLKQTFFKYQYIILGNVILMYFGFTYFMNYIYYAYIR</sequence>
<proteinExistence type="predicted"/>
<protein>
    <submittedName>
        <fullName evidence="2">EpsG-like putative glucosyltransferase</fullName>
    </submittedName>
</protein>
<feature type="transmembrane region" description="Helical" evidence="1">
    <location>
        <begin position="13"/>
        <end position="35"/>
    </location>
</feature>
<keyword evidence="2" id="KW-0808">Transferase</keyword>
<reference evidence="2 3" key="1">
    <citation type="submission" date="2019-03" db="EMBL/GenBank/DDBJ databases">
        <title>Genomic Encyclopedia of Type Strains, Phase IV (KMG-IV): sequencing the most valuable type-strain genomes for metagenomic binning, comparative biology and taxonomic classification.</title>
        <authorList>
            <person name="Goeker M."/>
        </authorList>
    </citation>
    <scope>NUCLEOTIDE SEQUENCE [LARGE SCALE GENOMIC DNA]</scope>
    <source>
        <strain evidence="2 3">DSM 18792</strain>
    </source>
</reference>
<feature type="transmembrane region" description="Helical" evidence="1">
    <location>
        <begin position="344"/>
        <end position="365"/>
    </location>
</feature>
<comment type="caution">
    <text evidence="2">The sequence shown here is derived from an EMBL/GenBank/DDBJ whole genome shotgun (WGS) entry which is preliminary data.</text>
</comment>
<feature type="transmembrane region" description="Helical" evidence="1">
    <location>
        <begin position="214"/>
        <end position="239"/>
    </location>
</feature>
<evidence type="ECO:0000313" key="3">
    <source>
        <dbReference type="Proteomes" id="UP000295455"/>
    </source>
</evidence>
<dbReference type="Pfam" id="PF14897">
    <property type="entry name" value="EpsG"/>
    <property type="match status" value="1"/>
</dbReference>
<feature type="transmembrane region" description="Helical" evidence="1">
    <location>
        <begin position="315"/>
        <end position="332"/>
    </location>
</feature>
<feature type="transmembrane region" description="Helical" evidence="1">
    <location>
        <begin position="42"/>
        <end position="60"/>
    </location>
</feature>
<dbReference type="RefSeq" id="WP_132218288.1">
    <property type="nucleotide sequence ID" value="NZ_OX156936.1"/>
</dbReference>
<organism evidence="2 3">
    <name type="scientific">Mariniflexile fucanivorans</name>
    <dbReference type="NCBI Taxonomy" id="264023"/>
    <lineage>
        <taxon>Bacteria</taxon>
        <taxon>Pseudomonadati</taxon>
        <taxon>Bacteroidota</taxon>
        <taxon>Flavobacteriia</taxon>
        <taxon>Flavobacteriales</taxon>
        <taxon>Flavobacteriaceae</taxon>
        <taxon>Mariniflexile</taxon>
    </lineage>
</organism>